<dbReference type="PRINTS" id="PR01041">
    <property type="entry name" value="TRNASYNTHMET"/>
</dbReference>
<dbReference type="InParanoid" id="E8QZY3"/>
<dbReference type="STRING" id="575540.Isop_2706"/>
<dbReference type="OrthoDB" id="9810191at2"/>
<keyword evidence="3 7" id="KW-0547">Nucleotide-binding</keyword>
<dbReference type="NCBIfam" id="TIGR00398">
    <property type="entry name" value="metG"/>
    <property type="match status" value="1"/>
</dbReference>
<organism evidence="11 12">
    <name type="scientific">Isosphaera pallida (strain ATCC 43644 / DSM 9630 / IS1B)</name>
    <dbReference type="NCBI Taxonomy" id="575540"/>
    <lineage>
        <taxon>Bacteria</taxon>
        <taxon>Pseudomonadati</taxon>
        <taxon>Planctomycetota</taxon>
        <taxon>Planctomycetia</taxon>
        <taxon>Isosphaerales</taxon>
        <taxon>Isosphaeraceae</taxon>
        <taxon>Isosphaera</taxon>
    </lineage>
</organism>
<evidence type="ECO:0000256" key="2">
    <source>
        <dbReference type="ARBA" id="ARBA00022598"/>
    </source>
</evidence>
<dbReference type="InterPro" id="IPR014758">
    <property type="entry name" value="Met-tRNA_synth"/>
</dbReference>
<dbReference type="GO" id="GO:0006431">
    <property type="term" value="P:methionyl-tRNA aminoacylation"/>
    <property type="evidence" value="ECO:0007669"/>
    <property type="project" value="UniProtKB-UniRule"/>
</dbReference>
<accession>E8QZY3</accession>
<dbReference type="Pfam" id="PF19303">
    <property type="entry name" value="Anticodon_3"/>
    <property type="match status" value="1"/>
</dbReference>
<evidence type="ECO:0000259" key="10">
    <source>
        <dbReference type="Pfam" id="PF19303"/>
    </source>
</evidence>
<dbReference type="RefSeq" id="WP_013565562.1">
    <property type="nucleotide sequence ID" value="NC_014962.1"/>
</dbReference>
<dbReference type="CDD" id="cd07957">
    <property type="entry name" value="Anticodon_Ia_Met"/>
    <property type="match status" value="1"/>
</dbReference>
<name>E8QZY3_ISOPI</name>
<dbReference type="KEGG" id="ipa:Isop_2706"/>
<dbReference type="InterPro" id="IPR033911">
    <property type="entry name" value="MetRS_core"/>
</dbReference>
<keyword evidence="6 7" id="KW-0030">Aminoacyl-tRNA synthetase</keyword>
<feature type="binding site" evidence="7">
    <location>
        <position position="129"/>
    </location>
    <ligand>
        <name>Zn(2+)</name>
        <dbReference type="ChEBI" id="CHEBI:29105"/>
    </ligand>
</feature>
<evidence type="ECO:0000259" key="9">
    <source>
        <dbReference type="Pfam" id="PF09334"/>
    </source>
</evidence>
<keyword evidence="5 7" id="KW-0648">Protein biosynthesis</keyword>
<reference key="1">
    <citation type="submission" date="2010-11" db="EMBL/GenBank/DDBJ databases">
        <title>The complete sequence of chromosome of Isophaera pallida ATCC 43644.</title>
        <authorList>
            <consortium name="US DOE Joint Genome Institute (JGI-PGF)"/>
            <person name="Lucas S."/>
            <person name="Copeland A."/>
            <person name="Lapidus A."/>
            <person name="Bruce D."/>
            <person name="Goodwin L."/>
            <person name="Pitluck S."/>
            <person name="Kyrpides N."/>
            <person name="Mavromatis K."/>
            <person name="Pagani I."/>
            <person name="Ivanova N."/>
            <person name="Saunders E."/>
            <person name="Brettin T."/>
            <person name="Detter J.C."/>
            <person name="Han C."/>
            <person name="Tapia R."/>
            <person name="Land M."/>
            <person name="Hauser L."/>
            <person name="Markowitz V."/>
            <person name="Cheng J.-F."/>
            <person name="Hugenholtz P."/>
            <person name="Woyke T."/>
            <person name="Wu D."/>
            <person name="Eisen J.A."/>
        </authorList>
    </citation>
    <scope>NUCLEOTIDE SEQUENCE</scope>
    <source>
        <strain>ATCC 43644</strain>
    </source>
</reference>
<comment type="subunit">
    <text evidence="7">Monomer.</text>
</comment>
<evidence type="ECO:0000256" key="7">
    <source>
        <dbReference type="HAMAP-Rule" id="MF_01228"/>
    </source>
</evidence>
<dbReference type="CDD" id="cd00814">
    <property type="entry name" value="MetRS_core"/>
    <property type="match status" value="1"/>
</dbReference>
<feature type="binding site" evidence="7">
    <location>
        <position position="132"/>
    </location>
    <ligand>
        <name>Zn(2+)</name>
        <dbReference type="ChEBI" id="CHEBI:29105"/>
    </ligand>
</feature>
<evidence type="ECO:0000256" key="6">
    <source>
        <dbReference type="ARBA" id="ARBA00023146"/>
    </source>
</evidence>
<dbReference type="FunFam" id="2.170.220.10:FF:000002">
    <property type="entry name" value="Methionine--tRNA ligase"/>
    <property type="match status" value="1"/>
</dbReference>
<feature type="domain" description="Methionyl/Leucyl tRNA synthetase" evidence="9">
    <location>
        <begin position="8"/>
        <end position="150"/>
    </location>
</feature>
<keyword evidence="12" id="KW-1185">Reference proteome</keyword>
<evidence type="ECO:0000256" key="4">
    <source>
        <dbReference type="ARBA" id="ARBA00022840"/>
    </source>
</evidence>
<dbReference type="Gene3D" id="1.10.730.10">
    <property type="entry name" value="Isoleucyl-tRNA Synthetase, Domain 1"/>
    <property type="match status" value="1"/>
</dbReference>
<evidence type="ECO:0000313" key="12">
    <source>
        <dbReference type="Proteomes" id="UP000008631"/>
    </source>
</evidence>
<dbReference type="GO" id="GO:0005524">
    <property type="term" value="F:ATP binding"/>
    <property type="evidence" value="ECO:0007669"/>
    <property type="project" value="UniProtKB-UniRule"/>
</dbReference>
<dbReference type="Gene3D" id="3.40.50.620">
    <property type="entry name" value="HUPs"/>
    <property type="match status" value="1"/>
</dbReference>
<feature type="binding site" evidence="7">
    <location>
        <position position="148"/>
    </location>
    <ligand>
        <name>Zn(2+)</name>
        <dbReference type="ChEBI" id="CHEBI:29105"/>
    </ligand>
</feature>
<comment type="subcellular location">
    <subcellularLocation>
        <location evidence="7">Cytoplasm</location>
    </subcellularLocation>
</comment>
<dbReference type="InterPro" id="IPR014729">
    <property type="entry name" value="Rossmann-like_a/b/a_fold"/>
</dbReference>
<feature type="binding site" evidence="7">
    <location>
        <position position="151"/>
    </location>
    <ligand>
        <name>Zn(2+)</name>
        <dbReference type="ChEBI" id="CHEBI:29105"/>
    </ligand>
</feature>
<feature type="domain" description="Methionyl/Leucyl tRNA synthetase" evidence="9">
    <location>
        <begin position="160"/>
        <end position="365"/>
    </location>
</feature>
<sequence length="530" mass="60758">MREESWFYITTAIDYPNSRPHIGTAFEKIGADIQARYQRLRGKRVRFQMGNDENTIKVSQRAAQLGLEPKPYVDDMARQFQEVWRALDLSYDDFIQTSEPRHAAGCRRFIQQVFDNGDIYKKSYVGLYCDGCEAFKTDKEVAEGNGRCPLHPNQELRRVEEENYFFKLSKYADALLDFYRSHPDFIQPESRRNEIVNFVEAGLQDLSISRKGFTWGIKVPFDEEQTIYVWFDALLNYLTAIGYGDADDPDRWRAWWPADVHVIGKDITRFHCVIWPAMLMSAGIEPPRRVFGHGFVYVKGAKASKSQGNVVDPHELTQRFGSDAVRYYFARECPFGGDGNYAEERFIDLYNADLANNLGNLYSRSLSMCVKYFDGVLEEIGDVDPTAWRAGVDWPRFVAEIGELIESFQTNVALQRIWLEGLDLVNQYIQATQPFRLVKTDPQATKVVMVNLAEALRALAVLIAPVLPRTARTFYESFDFGAQRPWETIRWEDAAVAQIVPRRRVTATLVNGKPAPLFPKIEVEAQPVVG</sequence>
<gene>
    <name evidence="7" type="primary">metG</name>
    <name evidence="11" type="ordered locus">Isop_2706</name>
</gene>
<dbReference type="eggNOG" id="COG0143">
    <property type="taxonomic scope" value="Bacteria"/>
</dbReference>
<dbReference type="HOGENOM" id="CLU_009710_9_4_0"/>
<keyword evidence="7" id="KW-0963">Cytoplasm</keyword>
<feature type="domain" description="Methionyl-tRNA synthetase anticodon-binding" evidence="10">
    <location>
        <begin position="407"/>
        <end position="499"/>
    </location>
</feature>
<dbReference type="Proteomes" id="UP000008631">
    <property type="component" value="Chromosome"/>
</dbReference>
<reference evidence="11 12" key="2">
    <citation type="journal article" date="2011" name="Stand. Genomic Sci.">
        <title>Complete genome sequence of Isosphaera pallida type strain (IS1B).</title>
        <authorList>
            <consortium name="US DOE Joint Genome Institute (JGI-PGF)"/>
            <person name="Goker M."/>
            <person name="Cleland D."/>
            <person name="Saunders E."/>
            <person name="Lapidus A."/>
            <person name="Nolan M."/>
            <person name="Lucas S."/>
            <person name="Hammon N."/>
            <person name="Deshpande S."/>
            <person name="Cheng J.F."/>
            <person name="Tapia R."/>
            <person name="Han C."/>
            <person name="Goodwin L."/>
            <person name="Pitluck S."/>
            <person name="Liolios K."/>
            <person name="Pagani I."/>
            <person name="Ivanova N."/>
            <person name="Mavromatis K."/>
            <person name="Pati A."/>
            <person name="Chen A."/>
            <person name="Palaniappan K."/>
            <person name="Land M."/>
            <person name="Hauser L."/>
            <person name="Chang Y.J."/>
            <person name="Jeffries C.D."/>
            <person name="Detter J.C."/>
            <person name="Beck B."/>
            <person name="Woyke T."/>
            <person name="Bristow J."/>
            <person name="Eisen J.A."/>
            <person name="Markowitz V."/>
            <person name="Hugenholtz P."/>
            <person name="Kyrpides N.C."/>
            <person name="Klenk H.P."/>
        </authorList>
    </citation>
    <scope>NUCLEOTIDE SEQUENCE [LARGE SCALE GENOMIC DNA]</scope>
    <source>
        <strain evidence="12">ATCC 43644 / DSM 9630 / IS1B</strain>
    </source>
</reference>
<protein>
    <recommendedName>
        <fullName evidence="7">Methionine--tRNA ligase</fullName>
        <ecNumber evidence="7">6.1.1.10</ecNumber>
    </recommendedName>
    <alternativeName>
        <fullName evidence="7">Methionyl-tRNA synthetase</fullName>
        <shortName evidence="7">MetRS</shortName>
    </alternativeName>
</protein>
<dbReference type="InterPro" id="IPR041872">
    <property type="entry name" value="Anticodon_Met"/>
</dbReference>
<dbReference type="AlphaFoldDB" id="E8QZY3"/>
<comment type="caution">
    <text evidence="7">Lacks conserved residue(s) required for the propagation of feature annotation.</text>
</comment>
<dbReference type="InterPro" id="IPR015413">
    <property type="entry name" value="Methionyl/Leucyl_tRNA_Synth"/>
</dbReference>
<dbReference type="Pfam" id="PF09334">
    <property type="entry name" value="tRNA-synt_1g"/>
    <property type="match status" value="2"/>
</dbReference>
<dbReference type="PANTHER" id="PTHR43326:SF1">
    <property type="entry name" value="METHIONINE--TRNA LIGASE, MITOCHONDRIAL"/>
    <property type="match status" value="1"/>
</dbReference>
<comment type="catalytic activity">
    <reaction evidence="7">
        <text>tRNA(Met) + L-methionine + ATP = L-methionyl-tRNA(Met) + AMP + diphosphate</text>
        <dbReference type="Rhea" id="RHEA:13481"/>
        <dbReference type="Rhea" id="RHEA-COMP:9667"/>
        <dbReference type="Rhea" id="RHEA-COMP:9698"/>
        <dbReference type="ChEBI" id="CHEBI:30616"/>
        <dbReference type="ChEBI" id="CHEBI:33019"/>
        <dbReference type="ChEBI" id="CHEBI:57844"/>
        <dbReference type="ChEBI" id="CHEBI:78442"/>
        <dbReference type="ChEBI" id="CHEBI:78530"/>
        <dbReference type="ChEBI" id="CHEBI:456215"/>
        <dbReference type="EC" id="6.1.1.10"/>
    </reaction>
</comment>
<evidence type="ECO:0000256" key="3">
    <source>
        <dbReference type="ARBA" id="ARBA00022741"/>
    </source>
</evidence>
<comment type="similarity">
    <text evidence="8">Belongs to the class-I aminoacyl-tRNA synthetase family.</text>
</comment>
<dbReference type="FunCoup" id="E8QZY3">
    <property type="interactions" value="513"/>
</dbReference>
<evidence type="ECO:0000256" key="1">
    <source>
        <dbReference type="ARBA" id="ARBA00003314"/>
    </source>
</evidence>
<dbReference type="InterPro" id="IPR009080">
    <property type="entry name" value="tRNAsynth_Ia_anticodon-bd"/>
</dbReference>
<keyword evidence="4 7" id="KW-0067">ATP-binding</keyword>
<proteinExistence type="inferred from homology"/>
<dbReference type="PANTHER" id="PTHR43326">
    <property type="entry name" value="METHIONYL-TRNA SYNTHETASE"/>
    <property type="match status" value="1"/>
</dbReference>
<dbReference type="GO" id="GO:0005737">
    <property type="term" value="C:cytoplasm"/>
    <property type="evidence" value="ECO:0007669"/>
    <property type="project" value="UniProtKB-SubCell"/>
</dbReference>
<evidence type="ECO:0000256" key="5">
    <source>
        <dbReference type="ARBA" id="ARBA00022917"/>
    </source>
</evidence>
<keyword evidence="2 7" id="KW-0436">Ligase</keyword>
<dbReference type="GO" id="GO:0004825">
    <property type="term" value="F:methionine-tRNA ligase activity"/>
    <property type="evidence" value="ECO:0007669"/>
    <property type="project" value="UniProtKB-UniRule"/>
</dbReference>
<dbReference type="InterPro" id="IPR023457">
    <property type="entry name" value="Met-tRNA_synth_2"/>
</dbReference>
<dbReference type="SUPFAM" id="SSF52374">
    <property type="entry name" value="Nucleotidylyl transferase"/>
    <property type="match status" value="1"/>
</dbReference>
<dbReference type="NCBIfam" id="NF008900">
    <property type="entry name" value="PRK12267.1"/>
    <property type="match status" value="1"/>
</dbReference>
<dbReference type="EMBL" id="CP002353">
    <property type="protein sequence ID" value="ADV63274.1"/>
    <property type="molecule type" value="Genomic_DNA"/>
</dbReference>
<comment type="function">
    <text evidence="1 7">Is required not only for elongation of protein synthesis but also for the initiation of all mRNA translation through initiator tRNA(fMet) aminoacylation.</text>
</comment>
<dbReference type="HAMAP" id="MF_01228">
    <property type="entry name" value="Met_tRNA_synth_type2"/>
    <property type="match status" value="1"/>
</dbReference>
<dbReference type="Gene3D" id="2.170.220.10">
    <property type="match status" value="1"/>
</dbReference>
<dbReference type="SUPFAM" id="SSF47323">
    <property type="entry name" value="Anticodon-binding domain of a subclass of class I aminoacyl-tRNA synthetases"/>
    <property type="match status" value="1"/>
</dbReference>
<evidence type="ECO:0000256" key="8">
    <source>
        <dbReference type="RuleBase" id="RU363039"/>
    </source>
</evidence>
<dbReference type="EC" id="6.1.1.10" evidence="7"/>
<evidence type="ECO:0000313" key="11">
    <source>
        <dbReference type="EMBL" id="ADV63274.1"/>
    </source>
</evidence>